<keyword evidence="5 7" id="KW-0472">Membrane</keyword>
<proteinExistence type="predicted"/>
<evidence type="ECO:0000259" key="8">
    <source>
        <dbReference type="Pfam" id="PF10412"/>
    </source>
</evidence>
<comment type="caution">
    <text evidence="9">The sequence shown here is derived from an EMBL/GenBank/DDBJ whole genome shotgun (WGS) entry which is preliminary data.</text>
</comment>
<keyword evidence="4 7" id="KW-1133">Transmembrane helix</keyword>
<evidence type="ECO:0000256" key="6">
    <source>
        <dbReference type="SAM" id="MobiDB-lite"/>
    </source>
</evidence>
<dbReference type="InterPro" id="IPR014128">
    <property type="entry name" value="T4SS_TraD"/>
</dbReference>
<dbReference type="InterPro" id="IPR019476">
    <property type="entry name" value="T4SS_TraD_DNA-bd"/>
</dbReference>
<keyword evidence="2" id="KW-1003">Cell membrane</keyword>
<gene>
    <name evidence="9" type="ORF">JCM17844_28280</name>
</gene>
<dbReference type="PANTHER" id="PTHR37937">
    <property type="entry name" value="CONJUGATIVE TRANSFER: DNA TRANSPORT"/>
    <property type="match status" value="1"/>
</dbReference>
<feature type="transmembrane region" description="Helical" evidence="7">
    <location>
        <begin position="108"/>
        <end position="133"/>
    </location>
</feature>
<evidence type="ECO:0000256" key="3">
    <source>
        <dbReference type="ARBA" id="ARBA00022692"/>
    </source>
</evidence>
<dbReference type="RefSeq" id="WP_150001326.1">
    <property type="nucleotide sequence ID" value="NZ_BKCL01000014.1"/>
</dbReference>
<organism evidence="9 10">
    <name type="scientific">Iodidimonas gelatinilytica</name>
    <dbReference type="NCBI Taxonomy" id="1236966"/>
    <lineage>
        <taxon>Bacteria</taxon>
        <taxon>Pseudomonadati</taxon>
        <taxon>Pseudomonadota</taxon>
        <taxon>Alphaproteobacteria</taxon>
        <taxon>Iodidimonadales</taxon>
        <taxon>Iodidimonadaceae</taxon>
        <taxon>Iodidimonas</taxon>
    </lineage>
</organism>
<dbReference type="InterPro" id="IPR027417">
    <property type="entry name" value="P-loop_NTPase"/>
</dbReference>
<evidence type="ECO:0000256" key="5">
    <source>
        <dbReference type="ARBA" id="ARBA00023136"/>
    </source>
</evidence>
<dbReference type="EMBL" id="BKCL01000014">
    <property type="protein sequence ID" value="GEQ99191.1"/>
    <property type="molecule type" value="Genomic_DNA"/>
</dbReference>
<protein>
    <submittedName>
        <fullName evidence="9">Type IV conjugative transfer system coupling protein TraD</fullName>
    </submittedName>
</protein>
<dbReference type="AlphaFoldDB" id="A0A5A7MTB7"/>
<dbReference type="CDD" id="cd01127">
    <property type="entry name" value="TrwB_TraG_TraD_VirD4"/>
    <property type="match status" value="1"/>
</dbReference>
<dbReference type="CDD" id="cd01120">
    <property type="entry name" value="RecA-like_superfamily"/>
    <property type="match status" value="1"/>
</dbReference>
<evidence type="ECO:0000313" key="10">
    <source>
        <dbReference type="Proteomes" id="UP000322084"/>
    </source>
</evidence>
<dbReference type="Proteomes" id="UP000322084">
    <property type="component" value="Unassembled WGS sequence"/>
</dbReference>
<feature type="domain" description="Type IV secretion system coupling protein TraD DNA-binding" evidence="8">
    <location>
        <begin position="176"/>
        <end position="561"/>
    </location>
</feature>
<evidence type="ECO:0000256" key="2">
    <source>
        <dbReference type="ARBA" id="ARBA00022475"/>
    </source>
</evidence>
<dbReference type="InterPro" id="IPR051539">
    <property type="entry name" value="T4SS-coupling_protein"/>
</dbReference>
<dbReference type="Pfam" id="PF10412">
    <property type="entry name" value="TrwB_AAD_bind"/>
    <property type="match status" value="1"/>
</dbReference>
<evidence type="ECO:0000256" key="1">
    <source>
        <dbReference type="ARBA" id="ARBA00004651"/>
    </source>
</evidence>
<dbReference type="PANTHER" id="PTHR37937:SF1">
    <property type="entry name" value="CONJUGATIVE TRANSFER: DNA TRANSPORT"/>
    <property type="match status" value="1"/>
</dbReference>
<sequence length="652" mass="72187">MRNSSFIRGGQTTLHEYRMTMQVGKTLAWIVSGVAVLVMGVKLAINLSLHEVYQWYVWHWAQFLYLASFKYTQEITIYDYAWQPYVTYTGAIVEHPGMTATKDKVESLMFSGAGLGLVIGVIVAVVLAALFLWRGHHLKKAKHLRGSQLLDAPELTRRIKAANASRPKDRTTDKSYSIAGIPYPVGAPATHTLICGTTGAGKTTVIAELIEQIRKNGDRAIVYDKTGGFVRAFFDPAFDVLCNPFDARAPRWSVFSEGRKASDFEMMAKALIPEQKGMVDPFWVLAARILFSKIAEGLRREGRPSNARLVSQLLKIDLTDMAALLKNTAAQAIIDEKSPKTALSVRAVMTAYLACLEHLPDDRDAQPFSIREWIEDDVRDGFMFLTSRGDMHESVKGLITCWLEIAVNTLLSLEQSRERKVWIILDEVPSLYNIPSLHPGMAESRQFGGCFVLGLQVWSAMRDIYGTNGAETLSGLARTRVVLSTPDKATADWCSQALGNAEATELHETLSYGAHEMRDGVSLAARNELRPIVLPTEIMGLPDLTGYLRLPQGFPVTRFTVQAKARQETARAFVERPETPPPAVEPEQRLQTELRRAASESVQQSNKKPRKEKPKAEPKPITEAAPPAPPPASTDAPAPDDAPTDDDGELIF</sequence>
<keyword evidence="3 7" id="KW-0812">Transmembrane</keyword>
<feature type="region of interest" description="Disordered" evidence="6">
    <location>
        <begin position="570"/>
        <end position="652"/>
    </location>
</feature>
<dbReference type="SUPFAM" id="SSF52540">
    <property type="entry name" value="P-loop containing nucleoside triphosphate hydrolases"/>
    <property type="match status" value="1"/>
</dbReference>
<feature type="compositionally biased region" description="Basic and acidic residues" evidence="6">
    <location>
        <begin position="586"/>
        <end position="598"/>
    </location>
</feature>
<feature type="transmembrane region" description="Helical" evidence="7">
    <location>
        <begin position="27"/>
        <end position="45"/>
    </location>
</feature>
<dbReference type="GO" id="GO:0005886">
    <property type="term" value="C:plasma membrane"/>
    <property type="evidence" value="ECO:0007669"/>
    <property type="project" value="UniProtKB-SubCell"/>
</dbReference>
<name>A0A5A7MTB7_9PROT</name>
<evidence type="ECO:0000256" key="7">
    <source>
        <dbReference type="SAM" id="Phobius"/>
    </source>
</evidence>
<reference evidence="9 10" key="1">
    <citation type="submission" date="2019-09" db="EMBL/GenBank/DDBJ databases">
        <title>NBRP : Genome information of microbial organism related human and environment.</title>
        <authorList>
            <person name="Hattori M."/>
            <person name="Oshima K."/>
            <person name="Inaba H."/>
            <person name="Suda W."/>
            <person name="Sakamoto M."/>
            <person name="Iino T."/>
            <person name="Kitahara M."/>
            <person name="Oshida Y."/>
            <person name="Iida T."/>
            <person name="Kudo T."/>
            <person name="Itoh T."/>
            <person name="Ohkuma M."/>
        </authorList>
    </citation>
    <scope>NUCLEOTIDE SEQUENCE [LARGE SCALE GENOMIC DNA]</scope>
    <source>
        <strain evidence="9 10">Hi-2</strain>
    </source>
</reference>
<dbReference type="Gene3D" id="3.40.50.300">
    <property type="entry name" value="P-loop containing nucleotide triphosphate hydrolases"/>
    <property type="match status" value="2"/>
</dbReference>
<evidence type="ECO:0000313" key="9">
    <source>
        <dbReference type="EMBL" id="GEQ99191.1"/>
    </source>
</evidence>
<accession>A0A5A7MTB7</accession>
<evidence type="ECO:0000256" key="4">
    <source>
        <dbReference type="ARBA" id="ARBA00022989"/>
    </source>
</evidence>
<dbReference type="NCBIfam" id="TIGR02759">
    <property type="entry name" value="TraD_Ftype"/>
    <property type="match status" value="1"/>
</dbReference>
<feature type="compositionally biased region" description="Acidic residues" evidence="6">
    <location>
        <begin position="642"/>
        <end position="652"/>
    </location>
</feature>
<comment type="subcellular location">
    <subcellularLocation>
        <location evidence="1">Cell membrane</location>
        <topology evidence="1">Multi-pass membrane protein</topology>
    </subcellularLocation>
</comment>